<dbReference type="AlphaFoldDB" id="A0A517WN73"/>
<gene>
    <name evidence="2" type="ORF">V202x_00590</name>
</gene>
<feature type="transmembrane region" description="Helical" evidence="1">
    <location>
        <begin position="41"/>
        <end position="63"/>
    </location>
</feature>
<dbReference type="Proteomes" id="UP000318384">
    <property type="component" value="Chromosome"/>
</dbReference>
<feature type="transmembrane region" description="Helical" evidence="1">
    <location>
        <begin position="70"/>
        <end position="87"/>
    </location>
</feature>
<keyword evidence="1" id="KW-1133">Transmembrane helix</keyword>
<reference evidence="2 3" key="1">
    <citation type="submission" date="2019-03" db="EMBL/GenBank/DDBJ databases">
        <title>Deep-cultivation of Planctomycetes and their phenomic and genomic characterization uncovers novel biology.</title>
        <authorList>
            <person name="Wiegand S."/>
            <person name="Jogler M."/>
            <person name="Boedeker C."/>
            <person name="Pinto D."/>
            <person name="Vollmers J."/>
            <person name="Rivas-Marin E."/>
            <person name="Kohn T."/>
            <person name="Peeters S.H."/>
            <person name="Heuer A."/>
            <person name="Rast P."/>
            <person name="Oberbeckmann S."/>
            <person name="Bunk B."/>
            <person name="Jeske O."/>
            <person name="Meyerdierks A."/>
            <person name="Storesund J.E."/>
            <person name="Kallscheuer N."/>
            <person name="Luecker S."/>
            <person name="Lage O.M."/>
            <person name="Pohl T."/>
            <person name="Merkel B.J."/>
            <person name="Hornburger P."/>
            <person name="Mueller R.-W."/>
            <person name="Bruemmer F."/>
            <person name="Labrenz M."/>
            <person name="Spormann A.M."/>
            <person name="Op den Camp H."/>
            <person name="Overmann J."/>
            <person name="Amann R."/>
            <person name="Jetten M.S.M."/>
            <person name="Mascher T."/>
            <person name="Medema M.H."/>
            <person name="Devos D.P."/>
            <person name="Kaster A.-K."/>
            <person name="Ovreas L."/>
            <person name="Rohde M."/>
            <person name="Galperin M.Y."/>
            <person name="Jogler C."/>
        </authorList>
    </citation>
    <scope>NUCLEOTIDE SEQUENCE [LARGE SCALE GENOMIC DNA]</scope>
    <source>
        <strain evidence="2 3">V202</strain>
    </source>
</reference>
<evidence type="ECO:0000256" key="1">
    <source>
        <dbReference type="SAM" id="Phobius"/>
    </source>
</evidence>
<sequence>MAKRQTKKFAIPAFLCFGSIFVAAMYHLYISAVDLHLSFELIHRAFGLGIVSGLLILVVGTLLKQTPWGIIAGAFACYALTVGYIVFGRGIPITWLY</sequence>
<dbReference type="EMBL" id="CP037422">
    <property type="protein sequence ID" value="QDU06716.1"/>
    <property type="molecule type" value="Genomic_DNA"/>
</dbReference>
<keyword evidence="3" id="KW-1185">Reference proteome</keyword>
<accession>A0A517WN73</accession>
<name>A0A517WN73_9PLAN</name>
<protein>
    <submittedName>
        <fullName evidence="2">Uncharacterized protein</fullName>
    </submittedName>
</protein>
<dbReference type="RefSeq" id="WP_145170119.1">
    <property type="nucleotide sequence ID" value="NZ_CP037422.1"/>
</dbReference>
<evidence type="ECO:0000313" key="3">
    <source>
        <dbReference type="Proteomes" id="UP000318384"/>
    </source>
</evidence>
<proteinExistence type="predicted"/>
<evidence type="ECO:0000313" key="2">
    <source>
        <dbReference type="EMBL" id="QDU06716.1"/>
    </source>
</evidence>
<feature type="transmembrane region" description="Helical" evidence="1">
    <location>
        <begin position="9"/>
        <end position="29"/>
    </location>
</feature>
<keyword evidence="1" id="KW-0472">Membrane</keyword>
<organism evidence="2 3">
    <name type="scientific">Gimesia aquarii</name>
    <dbReference type="NCBI Taxonomy" id="2527964"/>
    <lineage>
        <taxon>Bacteria</taxon>
        <taxon>Pseudomonadati</taxon>
        <taxon>Planctomycetota</taxon>
        <taxon>Planctomycetia</taxon>
        <taxon>Planctomycetales</taxon>
        <taxon>Planctomycetaceae</taxon>
        <taxon>Gimesia</taxon>
    </lineage>
</organism>
<keyword evidence="1" id="KW-0812">Transmembrane</keyword>